<name>A0ABV0NCT8_9TELE</name>
<gene>
    <name evidence="1" type="ORF">GOODEAATRI_022927</name>
</gene>
<accession>A0ABV0NCT8</accession>
<evidence type="ECO:0000313" key="2">
    <source>
        <dbReference type="Proteomes" id="UP001476798"/>
    </source>
</evidence>
<dbReference type="EMBL" id="JAHRIO010032387">
    <property type="protein sequence ID" value="MEQ2169220.1"/>
    <property type="molecule type" value="Genomic_DNA"/>
</dbReference>
<reference evidence="1 2" key="1">
    <citation type="submission" date="2021-06" db="EMBL/GenBank/DDBJ databases">
        <authorList>
            <person name="Palmer J.M."/>
        </authorList>
    </citation>
    <scope>NUCLEOTIDE SEQUENCE [LARGE SCALE GENOMIC DNA]</scope>
    <source>
        <strain evidence="1 2">GA_2019</strain>
        <tissue evidence="1">Muscle</tissue>
    </source>
</reference>
<proteinExistence type="predicted"/>
<evidence type="ECO:0000313" key="1">
    <source>
        <dbReference type="EMBL" id="MEQ2169220.1"/>
    </source>
</evidence>
<comment type="caution">
    <text evidence="1">The sequence shown here is derived from an EMBL/GenBank/DDBJ whole genome shotgun (WGS) entry which is preliminary data.</text>
</comment>
<organism evidence="1 2">
    <name type="scientific">Goodea atripinnis</name>
    <dbReference type="NCBI Taxonomy" id="208336"/>
    <lineage>
        <taxon>Eukaryota</taxon>
        <taxon>Metazoa</taxon>
        <taxon>Chordata</taxon>
        <taxon>Craniata</taxon>
        <taxon>Vertebrata</taxon>
        <taxon>Euteleostomi</taxon>
        <taxon>Actinopterygii</taxon>
        <taxon>Neopterygii</taxon>
        <taxon>Teleostei</taxon>
        <taxon>Neoteleostei</taxon>
        <taxon>Acanthomorphata</taxon>
        <taxon>Ovalentaria</taxon>
        <taxon>Atherinomorphae</taxon>
        <taxon>Cyprinodontiformes</taxon>
        <taxon>Goodeidae</taxon>
        <taxon>Goodea</taxon>
    </lineage>
</organism>
<sequence length="99" mass="11340">MRRWAGPKPERRMAIGSQWALLFHDPIRAERCCRGRSLETRAVNFSLCWLDREDDEEEEEGDEEGEEDKGEATAIFFSSFLFFPFVPTGTTGSGVFESN</sequence>
<dbReference type="Proteomes" id="UP001476798">
    <property type="component" value="Unassembled WGS sequence"/>
</dbReference>
<keyword evidence="2" id="KW-1185">Reference proteome</keyword>
<protein>
    <submittedName>
        <fullName evidence="1">Uncharacterized protein</fullName>
    </submittedName>
</protein>